<accession>B4VNC1</accession>
<evidence type="ECO:0008006" key="3">
    <source>
        <dbReference type="Google" id="ProtNLM"/>
    </source>
</evidence>
<evidence type="ECO:0000313" key="1">
    <source>
        <dbReference type="EMBL" id="EDX76261.1"/>
    </source>
</evidence>
<name>B4VNC1_9CYAN</name>
<dbReference type="InterPro" id="IPR036513">
    <property type="entry name" value="STAS_dom_sf"/>
</dbReference>
<dbReference type="eggNOG" id="COG5439">
    <property type="taxonomic scope" value="Bacteria"/>
</dbReference>
<organism evidence="1 2">
    <name type="scientific">Coleofasciculus chthonoplastes PCC 7420</name>
    <dbReference type="NCBI Taxonomy" id="118168"/>
    <lineage>
        <taxon>Bacteria</taxon>
        <taxon>Bacillati</taxon>
        <taxon>Cyanobacteriota</taxon>
        <taxon>Cyanophyceae</taxon>
        <taxon>Coleofasciculales</taxon>
        <taxon>Coleofasciculaceae</taxon>
        <taxon>Coleofasciculus</taxon>
    </lineage>
</organism>
<dbReference type="AlphaFoldDB" id="B4VNC1"/>
<keyword evidence="2" id="KW-1185">Reference proteome</keyword>
<dbReference type="EMBL" id="DS989846">
    <property type="protein sequence ID" value="EDX76261.1"/>
    <property type="molecule type" value="Genomic_DNA"/>
</dbReference>
<dbReference type="Proteomes" id="UP000003835">
    <property type="component" value="Unassembled WGS sequence"/>
</dbReference>
<dbReference type="NCBIfam" id="NF047705">
    <property type="entry name" value="slr1659_superfam"/>
    <property type="match status" value="1"/>
</dbReference>
<proteinExistence type="predicted"/>
<sequence length="120" mass="13551">MSRMGKMEVKSDTYSVLYDKENSTVSWKGSLRLSGTEEYAPIIDLLDQAIEGQPSILTLNLRDLQFLNSSGISMLSKFAIKVRQKKTIKMIVKGSQNIPWQGKSLKNLQRLMPSLTLEVD</sequence>
<protein>
    <recommendedName>
        <fullName evidence="3">STAS domain-containing protein</fullName>
    </recommendedName>
</protein>
<dbReference type="SUPFAM" id="SSF52091">
    <property type="entry name" value="SpoIIaa-like"/>
    <property type="match status" value="1"/>
</dbReference>
<dbReference type="HOGENOM" id="CLU_136789_0_0_3"/>
<gene>
    <name evidence="1" type="ORF">MC7420_4517</name>
</gene>
<reference evidence="1 2" key="1">
    <citation type="submission" date="2008-07" db="EMBL/GenBank/DDBJ databases">
        <authorList>
            <person name="Tandeau de Marsac N."/>
            <person name="Ferriera S."/>
            <person name="Johnson J."/>
            <person name="Kravitz S."/>
            <person name="Beeson K."/>
            <person name="Sutton G."/>
            <person name="Rogers Y.-H."/>
            <person name="Friedman R."/>
            <person name="Frazier M."/>
            <person name="Venter J.C."/>
        </authorList>
    </citation>
    <scope>NUCLEOTIDE SEQUENCE [LARGE SCALE GENOMIC DNA]</scope>
    <source>
        <strain evidence="1 2">PCC 7420</strain>
    </source>
</reference>
<evidence type="ECO:0000313" key="2">
    <source>
        <dbReference type="Proteomes" id="UP000003835"/>
    </source>
</evidence>